<proteinExistence type="predicted"/>
<reference evidence="2" key="1">
    <citation type="submission" date="2021-02" db="EMBL/GenBank/DDBJ databases">
        <authorList>
            <person name="Palmer J.M."/>
        </authorList>
    </citation>
    <scope>NUCLEOTIDE SEQUENCE</scope>
    <source>
        <strain evidence="2">SCRP23</strain>
    </source>
</reference>
<feature type="compositionally biased region" description="Polar residues" evidence="1">
    <location>
        <begin position="130"/>
        <end position="140"/>
    </location>
</feature>
<dbReference type="AlphaFoldDB" id="A0A8T1X1A1"/>
<sequence>MEDDGKASSPSVALASPPSSRPSPSSASSQAPSSSAAAPSINMFYSMERDDFNGGGAANTLGVMEGEDHDLGAEAFADMAMGGIDMSMELNALQIRAFLARNEASNENNGSNTASNVAAASQAQERRNTQEIAQRQTQKPEASAYEALRNGAVHYSRKEDKMKALQEHPAVTSVSTDGRTVGCKCGRNVRLNPPWYILKFDQHVASRNCTFLRQSKASINSGKKKRKLDATKDTTQNGIKGAFLVKSDGMLHELAGCFLVLGFVTNA</sequence>
<dbReference type="Proteomes" id="UP000693981">
    <property type="component" value="Unassembled WGS sequence"/>
</dbReference>
<feature type="region of interest" description="Disordered" evidence="1">
    <location>
        <begin position="105"/>
        <end position="143"/>
    </location>
</feature>
<evidence type="ECO:0000313" key="2">
    <source>
        <dbReference type="EMBL" id="KAG7398984.1"/>
    </source>
</evidence>
<comment type="caution">
    <text evidence="2">The sequence shown here is derived from an EMBL/GenBank/DDBJ whole genome shotgun (WGS) entry which is preliminary data.</text>
</comment>
<feature type="compositionally biased region" description="Polar residues" evidence="1">
    <location>
        <begin position="105"/>
        <end position="123"/>
    </location>
</feature>
<accession>A0A8T1X1A1</accession>
<name>A0A8T1X1A1_9STRA</name>
<evidence type="ECO:0000313" key="3">
    <source>
        <dbReference type="Proteomes" id="UP000693981"/>
    </source>
</evidence>
<gene>
    <name evidence="2" type="ORF">PHYBOEH_009977</name>
</gene>
<evidence type="ECO:0000256" key="1">
    <source>
        <dbReference type="SAM" id="MobiDB-lite"/>
    </source>
</evidence>
<feature type="compositionally biased region" description="Low complexity" evidence="1">
    <location>
        <begin position="7"/>
        <end position="37"/>
    </location>
</feature>
<feature type="region of interest" description="Disordered" evidence="1">
    <location>
        <begin position="1"/>
        <end position="37"/>
    </location>
</feature>
<dbReference type="EMBL" id="JAGDFL010000066">
    <property type="protein sequence ID" value="KAG7398984.1"/>
    <property type="molecule type" value="Genomic_DNA"/>
</dbReference>
<protein>
    <submittedName>
        <fullName evidence="2">Uncharacterized protein</fullName>
    </submittedName>
</protein>
<dbReference type="OrthoDB" id="73076at2759"/>
<organism evidence="2 3">
    <name type="scientific">Phytophthora boehmeriae</name>
    <dbReference type="NCBI Taxonomy" id="109152"/>
    <lineage>
        <taxon>Eukaryota</taxon>
        <taxon>Sar</taxon>
        <taxon>Stramenopiles</taxon>
        <taxon>Oomycota</taxon>
        <taxon>Peronosporomycetes</taxon>
        <taxon>Peronosporales</taxon>
        <taxon>Peronosporaceae</taxon>
        <taxon>Phytophthora</taxon>
    </lineage>
</organism>
<keyword evidence="3" id="KW-1185">Reference proteome</keyword>